<name>A0A2U1F105_9PSEU</name>
<dbReference type="Proteomes" id="UP000245639">
    <property type="component" value="Unassembled WGS sequence"/>
</dbReference>
<dbReference type="OrthoDB" id="5148182at2"/>
<reference evidence="1 2" key="1">
    <citation type="submission" date="2018-04" db="EMBL/GenBank/DDBJ databases">
        <title>Genomic Encyclopedia of Type Strains, Phase IV (KMG-IV): sequencing the most valuable type-strain genomes for metagenomic binning, comparative biology and taxonomic classification.</title>
        <authorList>
            <person name="Goeker M."/>
        </authorList>
    </citation>
    <scope>NUCLEOTIDE SEQUENCE [LARGE SCALE GENOMIC DNA]</scope>
    <source>
        <strain evidence="1 2">DSM 45771</strain>
    </source>
</reference>
<comment type="caution">
    <text evidence="1">The sequence shown here is derived from an EMBL/GenBank/DDBJ whole genome shotgun (WGS) entry which is preliminary data.</text>
</comment>
<evidence type="ECO:0008006" key="3">
    <source>
        <dbReference type="Google" id="ProtNLM"/>
    </source>
</evidence>
<accession>A0A2U1F105</accession>
<dbReference type="RefSeq" id="WP_116710269.1">
    <property type="nucleotide sequence ID" value="NZ_QEKW01000014.1"/>
</dbReference>
<organism evidence="1 2">
    <name type="scientific">Actinomycetospora cinnamomea</name>
    <dbReference type="NCBI Taxonomy" id="663609"/>
    <lineage>
        <taxon>Bacteria</taxon>
        <taxon>Bacillati</taxon>
        <taxon>Actinomycetota</taxon>
        <taxon>Actinomycetes</taxon>
        <taxon>Pseudonocardiales</taxon>
        <taxon>Pseudonocardiaceae</taxon>
        <taxon>Actinomycetospora</taxon>
    </lineage>
</organism>
<keyword evidence="2" id="KW-1185">Reference proteome</keyword>
<gene>
    <name evidence="1" type="ORF">C8D89_114129</name>
</gene>
<dbReference type="AlphaFoldDB" id="A0A2U1F105"/>
<sequence>MGEQGKTNIVAMWTATTPEQVDEGDRIFRSHAKWMEGHSRSGDTALLSYRISKGPRLTNPLDPSSERTGDTIFVLSEIYETPAGVTEHWRLATETWEDFPAFLDWSRDCGISTLHSGTVEHALW</sequence>
<evidence type="ECO:0000313" key="2">
    <source>
        <dbReference type="Proteomes" id="UP000245639"/>
    </source>
</evidence>
<protein>
    <recommendedName>
        <fullName evidence="3">NIPSNAP protein</fullName>
    </recommendedName>
</protein>
<dbReference type="EMBL" id="QEKW01000014">
    <property type="protein sequence ID" value="PVZ05873.1"/>
    <property type="molecule type" value="Genomic_DNA"/>
</dbReference>
<evidence type="ECO:0000313" key="1">
    <source>
        <dbReference type="EMBL" id="PVZ05873.1"/>
    </source>
</evidence>
<proteinExistence type="predicted"/>